<dbReference type="AlphaFoldDB" id="A0A8S1EVA3"/>
<sequence>MNTYIATIDLAKLDKENLETVREFASFLTTFLTKWSNSLESNQKLYKGIHSGFTLALDMIRRFTFVDDAKLLKTCLDYWIYLSARVFRECRCMDSDAAKDKSHDIYMIHLVDLKQKLPSRLEDVDTILILDKNENGDEVYVKVMKDCEELKPLVEEVLQCLAHADCDSRSMIWAADNDINKLPPIGVESKLEKIFGTKLSLEFCEFVLTEGIENIVDIPQSMATAVAANSARLPPASLPEKTLVNETTTPEINAASLSAIQEIAKCFSFVPNIDGSHHVEPSSSQQYLPAVSIPGDLSRSENSELVCLQNILMRIEPIAANQWIVERCESQLDVECGEIPEAVSVYEKPKETKWYCLESPRIPQRMLLHTGMLQLMDRVENFSPGYGFLNPMDIRMVPPTGFSFNSLLTTKSENRGACPQQERYHRVPTPQSRQTYSSLQPSSLPSFQWPTNTPVDQQNPFSFLNGPVQTAANQQEPMNLVDKLSSQQVTEILNSLMKENSAQQELFRAMENNAKKTSVLSNGNVTLTELGIVQRATDGVAQFSPNLPISTPTNNNSNDIDRNRGLQNVGLMNDKGFVEFGTSPRAAAKRRIEETERARGKVPRTNDDYQKSAQTLIPGNPPPMQMFNFADLCQLLTQSNQNASDNNSHKETLSSKNDLSSNGSDKPDNAGC</sequence>
<evidence type="ECO:0000313" key="3">
    <source>
        <dbReference type="Proteomes" id="UP000494206"/>
    </source>
</evidence>
<accession>A0A8S1EVA3</accession>
<comment type="caution">
    <text evidence="2">The sequence shown here is derived from an EMBL/GenBank/DDBJ whole genome shotgun (WGS) entry which is preliminary data.</text>
</comment>
<organism evidence="2 3">
    <name type="scientific">Caenorhabditis bovis</name>
    <dbReference type="NCBI Taxonomy" id="2654633"/>
    <lineage>
        <taxon>Eukaryota</taxon>
        <taxon>Metazoa</taxon>
        <taxon>Ecdysozoa</taxon>
        <taxon>Nematoda</taxon>
        <taxon>Chromadorea</taxon>
        <taxon>Rhabditida</taxon>
        <taxon>Rhabditina</taxon>
        <taxon>Rhabditomorpha</taxon>
        <taxon>Rhabditoidea</taxon>
        <taxon>Rhabditidae</taxon>
        <taxon>Peloderinae</taxon>
        <taxon>Caenorhabditis</taxon>
    </lineage>
</organism>
<evidence type="ECO:0000256" key="1">
    <source>
        <dbReference type="SAM" id="MobiDB-lite"/>
    </source>
</evidence>
<dbReference type="InterPro" id="IPR011989">
    <property type="entry name" value="ARM-like"/>
</dbReference>
<feature type="region of interest" description="Disordered" evidence="1">
    <location>
        <begin position="588"/>
        <end position="625"/>
    </location>
</feature>
<dbReference type="Gene3D" id="1.25.10.10">
    <property type="entry name" value="Leucine-rich Repeat Variant"/>
    <property type="match status" value="1"/>
</dbReference>
<feature type="compositionally biased region" description="Basic and acidic residues" evidence="1">
    <location>
        <begin position="590"/>
        <end position="610"/>
    </location>
</feature>
<name>A0A8S1EVA3_9PELO</name>
<dbReference type="Proteomes" id="UP000494206">
    <property type="component" value="Unassembled WGS sequence"/>
</dbReference>
<keyword evidence="3" id="KW-1185">Reference proteome</keyword>
<proteinExistence type="predicted"/>
<feature type="compositionally biased region" description="Polar residues" evidence="1">
    <location>
        <begin position="654"/>
        <end position="664"/>
    </location>
</feature>
<reference evidence="2 3" key="1">
    <citation type="submission" date="2020-04" db="EMBL/GenBank/DDBJ databases">
        <authorList>
            <person name="Laetsch R D."/>
            <person name="Stevens L."/>
            <person name="Kumar S."/>
            <person name="Blaxter L. M."/>
        </authorList>
    </citation>
    <scope>NUCLEOTIDE SEQUENCE [LARGE SCALE GENOMIC DNA]</scope>
</reference>
<dbReference type="EMBL" id="CADEPM010000003">
    <property type="protein sequence ID" value="CAB3401928.1"/>
    <property type="molecule type" value="Genomic_DNA"/>
</dbReference>
<feature type="region of interest" description="Disordered" evidence="1">
    <location>
        <begin position="414"/>
        <end position="443"/>
    </location>
</feature>
<gene>
    <name evidence="2" type="ORF">CBOVIS_LOCUS4609</name>
</gene>
<evidence type="ECO:0000313" key="2">
    <source>
        <dbReference type="EMBL" id="CAB3401928.1"/>
    </source>
</evidence>
<protein>
    <submittedName>
        <fullName evidence="2">Uncharacterized protein</fullName>
    </submittedName>
</protein>
<feature type="region of interest" description="Disordered" evidence="1">
    <location>
        <begin position="641"/>
        <end position="672"/>
    </location>
</feature>